<protein>
    <recommendedName>
        <fullName evidence="4">G-protein coupled receptors family 1 profile domain-containing protein</fullName>
    </recommendedName>
</protein>
<feature type="transmembrane region" description="Helical" evidence="1">
    <location>
        <begin position="26"/>
        <end position="49"/>
    </location>
</feature>
<evidence type="ECO:0000313" key="3">
    <source>
        <dbReference type="Proteomes" id="UP000735302"/>
    </source>
</evidence>
<evidence type="ECO:0000256" key="1">
    <source>
        <dbReference type="SAM" id="Phobius"/>
    </source>
</evidence>
<keyword evidence="1" id="KW-0472">Membrane</keyword>
<dbReference type="Proteomes" id="UP000735302">
    <property type="component" value="Unassembled WGS sequence"/>
</dbReference>
<accession>A0AAV4DWY6</accession>
<proteinExistence type="predicted"/>
<dbReference type="AlphaFoldDB" id="A0AAV4DWY6"/>
<dbReference type="EMBL" id="BLXT01008455">
    <property type="protein sequence ID" value="GFO48898.1"/>
    <property type="molecule type" value="Genomic_DNA"/>
</dbReference>
<reference evidence="2 3" key="1">
    <citation type="journal article" date="2021" name="Elife">
        <title>Chloroplast acquisition without the gene transfer in kleptoplastic sea slugs, Plakobranchus ocellatus.</title>
        <authorList>
            <person name="Maeda T."/>
            <person name="Takahashi S."/>
            <person name="Yoshida T."/>
            <person name="Shimamura S."/>
            <person name="Takaki Y."/>
            <person name="Nagai Y."/>
            <person name="Toyoda A."/>
            <person name="Suzuki Y."/>
            <person name="Arimoto A."/>
            <person name="Ishii H."/>
            <person name="Satoh N."/>
            <person name="Nishiyama T."/>
            <person name="Hasebe M."/>
            <person name="Maruyama T."/>
            <person name="Minagawa J."/>
            <person name="Obokata J."/>
            <person name="Shigenobu S."/>
        </authorList>
    </citation>
    <scope>NUCLEOTIDE SEQUENCE [LARGE SCALE GENOMIC DNA]</scope>
</reference>
<keyword evidence="1" id="KW-1133">Transmembrane helix</keyword>
<comment type="caution">
    <text evidence="2">The sequence shown here is derived from an EMBL/GenBank/DDBJ whole genome shotgun (WGS) entry which is preliminary data.</text>
</comment>
<keyword evidence="1" id="KW-0812">Transmembrane</keyword>
<sequence length="191" mass="21153">MDVWLAGPIAEWQYIRIAAPCVQTSFLHLLMLFPNIIIIIIIIIIIKFITLTELLKVLLSATYFYILLPSSNKALSLQALRRVPATRLRYCIVIVTVCCSRTLVQSESVGARSQQGGLYPVESAFSASFWFLVDSKADPVPCTSFGNETILGIDCLPSCPPRPLDELLLCWPPNYFPGNVDSACSLTLPLC</sequence>
<evidence type="ECO:0000313" key="2">
    <source>
        <dbReference type="EMBL" id="GFO48898.1"/>
    </source>
</evidence>
<keyword evidence="3" id="KW-1185">Reference proteome</keyword>
<organism evidence="2 3">
    <name type="scientific">Plakobranchus ocellatus</name>
    <dbReference type="NCBI Taxonomy" id="259542"/>
    <lineage>
        <taxon>Eukaryota</taxon>
        <taxon>Metazoa</taxon>
        <taxon>Spiralia</taxon>
        <taxon>Lophotrochozoa</taxon>
        <taxon>Mollusca</taxon>
        <taxon>Gastropoda</taxon>
        <taxon>Heterobranchia</taxon>
        <taxon>Euthyneura</taxon>
        <taxon>Panpulmonata</taxon>
        <taxon>Sacoglossa</taxon>
        <taxon>Placobranchoidea</taxon>
        <taxon>Plakobranchidae</taxon>
        <taxon>Plakobranchus</taxon>
    </lineage>
</organism>
<evidence type="ECO:0008006" key="4">
    <source>
        <dbReference type="Google" id="ProtNLM"/>
    </source>
</evidence>
<name>A0AAV4DWY6_9GAST</name>
<gene>
    <name evidence="2" type="ORF">PoB_007540300</name>
</gene>